<dbReference type="VEuPathDB" id="FungiDB:SDRG_04884"/>
<dbReference type="OrthoDB" id="10282002at2759"/>
<evidence type="ECO:0000313" key="2">
    <source>
        <dbReference type="EMBL" id="EQC37863.1"/>
    </source>
</evidence>
<evidence type="ECO:0000256" key="1">
    <source>
        <dbReference type="SAM" id="MobiDB-lite"/>
    </source>
</evidence>
<evidence type="ECO:0000313" key="3">
    <source>
        <dbReference type="Proteomes" id="UP000030762"/>
    </source>
</evidence>
<name>T0RZ00_SAPDV</name>
<proteinExistence type="predicted"/>
<gene>
    <name evidence="2" type="ORF">SDRG_04884</name>
</gene>
<dbReference type="InParanoid" id="T0RZ00"/>
<sequence>MGAVQGSPACAWCPGASGVEADEADLKRRKMTAAGDHLTMYLDASASALESEYLAKSTEAHGYMGKAKKRPRAGSLEAIPVPDAFLAENLRVRRPRANTNSRGSRGLSNVTSTYHYSNNSSYETIPSVVQA</sequence>
<dbReference type="GeneID" id="19945611"/>
<organism evidence="2 3">
    <name type="scientific">Saprolegnia diclina (strain VS20)</name>
    <dbReference type="NCBI Taxonomy" id="1156394"/>
    <lineage>
        <taxon>Eukaryota</taxon>
        <taxon>Sar</taxon>
        <taxon>Stramenopiles</taxon>
        <taxon>Oomycota</taxon>
        <taxon>Saprolegniomycetes</taxon>
        <taxon>Saprolegniales</taxon>
        <taxon>Saprolegniaceae</taxon>
        <taxon>Saprolegnia</taxon>
    </lineage>
</organism>
<dbReference type="RefSeq" id="XP_008608796.1">
    <property type="nucleotide sequence ID" value="XM_008610574.1"/>
</dbReference>
<protein>
    <submittedName>
        <fullName evidence="2">Uncharacterized protein</fullName>
    </submittedName>
</protein>
<dbReference type="Proteomes" id="UP000030762">
    <property type="component" value="Unassembled WGS sequence"/>
</dbReference>
<dbReference type="EMBL" id="JH767143">
    <property type="protein sequence ID" value="EQC37863.1"/>
    <property type="molecule type" value="Genomic_DNA"/>
</dbReference>
<feature type="region of interest" description="Disordered" evidence="1">
    <location>
        <begin position="96"/>
        <end position="115"/>
    </location>
</feature>
<dbReference type="OMA" id="TEAHGYM"/>
<dbReference type="AlphaFoldDB" id="T0RZ00"/>
<keyword evidence="3" id="KW-1185">Reference proteome</keyword>
<feature type="compositionally biased region" description="Polar residues" evidence="1">
    <location>
        <begin position="97"/>
        <end position="107"/>
    </location>
</feature>
<reference evidence="2 3" key="1">
    <citation type="submission" date="2012-04" db="EMBL/GenBank/DDBJ databases">
        <title>The Genome Sequence of Saprolegnia declina VS20.</title>
        <authorList>
            <consortium name="The Broad Institute Genome Sequencing Platform"/>
            <person name="Russ C."/>
            <person name="Nusbaum C."/>
            <person name="Tyler B."/>
            <person name="van West P."/>
            <person name="Dieguez-Uribeondo J."/>
            <person name="de Bruijn I."/>
            <person name="Tripathy S."/>
            <person name="Jiang R."/>
            <person name="Young S.K."/>
            <person name="Zeng Q."/>
            <person name="Gargeya S."/>
            <person name="Fitzgerald M."/>
            <person name="Haas B."/>
            <person name="Abouelleil A."/>
            <person name="Alvarado L."/>
            <person name="Arachchi H.M."/>
            <person name="Berlin A."/>
            <person name="Chapman S.B."/>
            <person name="Goldberg J."/>
            <person name="Griggs A."/>
            <person name="Gujja S."/>
            <person name="Hansen M."/>
            <person name="Howarth C."/>
            <person name="Imamovic A."/>
            <person name="Larimer J."/>
            <person name="McCowen C."/>
            <person name="Montmayeur A."/>
            <person name="Murphy C."/>
            <person name="Neiman D."/>
            <person name="Pearson M."/>
            <person name="Priest M."/>
            <person name="Roberts A."/>
            <person name="Saif S."/>
            <person name="Shea T."/>
            <person name="Sisk P."/>
            <person name="Sykes S."/>
            <person name="Wortman J."/>
            <person name="Nusbaum C."/>
            <person name="Birren B."/>
        </authorList>
    </citation>
    <scope>NUCLEOTIDE SEQUENCE [LARGE SCALE GENOMIC DNA]</scope>
    <source>
        <strain evidence="2 3">VS20</strain>
    </source>
</reference>
<accession>T0RZ00</accession>